<proteinExistence type="inferred from homology"/>
<evidence type="ECO:0000313" key="19">
    <source>
        <dbReference type="Proteomes" id="UP000694546"/>
    </source>
</evidence>
<dbReference type="Pfam" id="PF05881">
    <property type="entry name" value="CNPase"/>
    <property type="match status" value="1"/>
</dbReference>
<dbReference type="Ensembl" id="ENSGMOT00000024763.1">
    <property type="protein sequence ID" value="ENSGMOP00000065761.1"/>
    <property type="gene ID" value="ENSGMOG00000036389.1"/>
</dbReference>
<evidence type="ECO:0000256" key="6">
    <source>
        <dbReference type="ARBA" id="ARBA00012317"/>
    </source>
</evidence>
<evidence type="ECO:0000259" key="17">
    <source>
        <dbReference type="Pfam" id="PF05881"/>
    </source>
</evidence>
<feature type="compositionally biased region" description="Basic and acidic residues" evidence="16">
    <location>
        <begin position="20"/>
        <end position="33"/>
    </location>
</feature>
<keyword evidence="13" id="KW-0449">Lipoprotein</keyword>
<dbReference type="InterPro" id="IPR009097">
    <property type="entry name" value="Cyclic_Pdiesterase"/>
</dbReference>
<feature type="region of interest" description="Disordered" evidence="16">
    <location>
        <begin position="378"/>
        <end position="403"/>
    </location>
</feature>
<evidence type="ECO:0000256" key="11">
    <source>
        <dbReference type="ARBA" id="ARBA00022884"/>
    </source>
</evidence>
<keyword evidence="8" id="KW-0488">Methylation</keyword>
<evidence type="ECO:0000256" key="4">
    <source>
        <dbReference type="ARBA" id="ARBA00008662"/>
    </source>
</evidence>
<reference evidence="18" key="1">
    <citation type="submission" date="2025-08" db="UniProtKB">
        <authorList>
            <consortium name="Ensembl"/>
        </authorList>
    </citation>
    <scope>IDENTIFICATION</scope>
</reference>
<gene>
    <name evidence="18" type="primary">cnp</name>
</gene>
<evidence type="ECO:0000256" key="3">
    <source>
        <dbReference type="ARBA" id="ARBA00004635"/>
    </source>
</evidence>
<dbReference type="GeneTree" id="ENSGT00510000048410"/>
<keyword evidence="11" id="KW-0694">RNA-binding</keyword>
<dbReference type="GO" id="GO:0004113">
    <property type="term" value="F:2',3'-cyclic-nucleotide 3'-phosphodiesterase activity"/>
    <property type="evidence" value="ECO:0007669"/>
    <property type="project" value="UniProtKB-EC"/>
</dbReference>
<feature type="region of interest" description="Disordered" evidence="16">
    <location>
        <begin position="766"/>
        <end position="786"/>
    </location>
</feature>
<dbReference type="RefSeq" id="XP_030206180.1">
    <property type="nucleotide sequence ID" value="XM_030350320.1"/>
</dbReference>
<evidence type="ECO:0000313" key="18">
    <source>
        <dbReference type="Ensembl" id="ENSGMOP00000065761.1"/>
    </source>
</evidence>
<accession>A0A8C5CQI3</accession>
<evidence type="ECO:0000256" key="9">
    <source>
        <dbReference type="ARBA" id="ARBA00022553"/>
    </source>
</evidence>
<dbReference type="RefSeq" id="XP_030206178.1">
    <property type="nucleotide sequence ID" value="XM_030350318.1"/>
</dbReference>
<organism evidence="18 19">
    <name type="scientific">Gadus morhua</name>
    <name type="common">Atlantic cod</name>
    <dbReference type="NCBI Taxonomy" id="8049"/>
    <lineage>
        <taxon>Eukaryota</taxon>
        <taxon>Metazoa</taxon>
        <taxon>Chordata</taxon>
        <taxon>Craniata</taxon>
        <taxon>Vertebrata</taxon>
        <taxon>Euteleostomi</taxon>
        <taxon>Actinopterygii</taxon>
        <taxon>Neopterygii</taxon>
        <taxon>Teleostei</taxon>
        <taxon>Neoteleostei</taxon>
        <taxon>Acanthomorphata</taxon>
        <taxon>Zeiogadaria</taxon>
        <taxon>Gadariae</taxon>
        <taxon>Gadiformes</taxon>
        <taxon>Gadoidei</taxon>
        <taxon>Gadidae</taxon>
        <taxon>Gadus</taxon>
    </lineage>
</organism>
<evidence type="ECO:0000256" key="5">
    <source>
        <dbReference type="ARBA" id="ARBA00011781"/>
    </source>
</evidence>
<dbReference type="GO" id="GO:0016020">
    <property type="term" value="C:membrane"/>
    <property type="evidence" value="ECO:0007669"/>
    <property type="project" value="UniProtKB-SubCell"/>
</dbReference>
<feature type="domain" description="Cyclic nucleotide phosphodiesterase catalytic" evidence="17">
    <location>
        <begin position="553"/>
        <end position="784"/>
    </location>
</feature>
<comment type="subunit">
    <text evidence="5">Exists as monomers and homodimers.</text>
</comment>
<dbReference type="OrthoDB" id="3231855at2759"/>
<evidence type="ECO:0000256" key="12">
    <source>
        <dbReference type="ARBA" id="ARBA00023136"/>
    </source>
</evidence>
<dbReference type="Gene3D" id="3.40.50.300">
    <property type="entry name" value="P-loop containing nucleotide triphosphate hydrolases"/>
    <property type="match status" value="1"/>
</dbReference>
<dbReference type="Proteomes" id="UP000694546">
    <property type="component" value="Chromosome 2"/>
</dbReference>
<evidence type="ECO:0000256" key="15">
    <source>
        <dbReference type="ARBA" id="ARBA00045937"/>
    </source>
</evidence>
<dbReference type="Gene3D" id="3.90.1740.10">
    <property type="entry name" value="2',3'-cyclic nucleotide 3'-phosphodiesterase superfamily"/>
    <property type="match status" value="1"/>
</dbReference>
<feature type="region of interest" description="Disordered" evidence="16">
    <location>
        <begin position="1"/>
        <end position="198"/>
    </location>
</feature>
<evidence type="ECO:0000256" key="14">
    <source>
        <dbReference type="ARBA" id="ARBA00023289"/>
    </source>
</evidence>
<dbReference type="GeneID" id="115539163"/>
<sequence>MDADKCQGDSNTMSGELESSLEKMDMSETKEQEEPSAVVEEPEHVAVNGHPTAELSPVNNKQNDGFPEVPESVVQSAETPETKAEETSLMETVEQGVPSHVSEKAEEPVGTEAPSEAVPAQPQPVGSPEKVSEAPEQEMPTNVAEIVEEPLGAKEISEVVPTQPQLDGSPEKVSSAPEQYIPQDTSGKVEESMGAEELSKAVLTQCPPAGSPEAVSPPDVITMGTEFEKLQLEQQLSVEGDPEPKVEELVPELVDQTSPDSDRVVPLVEIHKEEMPAPTVEVLMDTPIEEMAVENVVAIESPKEKAVEEFPLNTIDVQMASPVESESGKDECSKELVQAESAETVQSAEVSDTKVVEAVKEEEPKKQAEPDLTAAAAMDQNEQEEANVDQPTKGGAEAPAPGSLAFPLLEHEQTKMALRASRTLVVLGGLPGSGRSFLAQAIADSYQNLCSVVRADDHDVTSADGFKALDEAVIACCGPATGASMVVLDYTNHIHDRLARLAQIAQQNGRVVLFLEPRTQWCRDAAELAKRTSRGLDEAQMQVMKVTLEEACIPLFFAWFLLQDKIKCTAMDFLKTLDSLDAFKKHLADFPVETEKEVDLEQYFKSNWSLHCTTKYCGNGKAKGAKEYAEQTAVQDMYGTVSELSLTALFVTPRTVGARVSLSEAQLALWPADAEKEAEADVPGAGALPPGSRAHISLGCAEKVQPVQTGLDLLDILVLLQSGQQGELVEEMELGSLVYLDKGRWLLTLREPISVQACFSSFYKPKEADDTKREPEKKKKAKCSIL</sequence>
<dbReference type="AlphaFoldDB" id="A0A8C5CQI3"/>
<evidence type="ECO:0000256" key="16">
    <source>
        <dbReference type="SAM" id="MobiDB-lite"/>
    </source>
</evidence>
<dbReference type="PANTHER" id="PTHR10156:SF0">
    <property type="entry name" value="2',3'-CYCLIC-NUCLEOTIDE 3'-PHOSPHODIESTERASE"/>
    <property type="match status" value="1"/>
</dbReference>
<dbReference type="GO" id="GO:0042470">
    <property type="term" value="C:melanosome"/>
    <property type="evidence" value="ECO:0007669"/>
    <property type="project" value="UniProtKB-SubCell"/>
</dbReference>
<comment type="subcellular location">
    <subcellularLocation>
        <location evidence="2">Melanosome</location>
    </subcellularLocation>
    <subcellularLocation>
        <location evidence="3">Membrane</location>
        <topology evidence="3">Lipid-anchor</topology>
    </subcellularLocation>
</comment>
<dbReference type="InterPro" id="IPR047325">
    <property type="entry name" value="CNPase_cat"/>
</dbReference>
<evidence type="ECO:0000256" key="2">
    <source>
        <dbReference type="ARBA" id="ARBA00004223"/>
    </source>
</evidence>
<evidence type="ECO:0000256" key="8">
    <source>
        <dbReference type="ARBA" id="ARBA00022481"/>
    </source>
</evidence>
<comment type="catalytic activity">
    <reaction evidence="1">
        <text>a nucleoside 2',3'-cyclic phosphate + H2O = a nucleoside 2'-phosphate + H(+)</text>
        <dbReference type="Rhea" id="RHEA:14489"/>
        <dbReference type="ChEBI" id="CHEBI:15377"/>
        <dbReference type="ChEBI" id="CHEBI:15378"/>
        <dbReference type="ChEBI" id="CHEBI:66954"/>
        <dbReference type="ChEBI" id="CHEBI:78552"/>
        <dbReference type="EC" id="3.1.4.37"/>
    </reaction>
</comment>
<evidence type="ECO:0000256" key="1">
    <source>
        <dbReference type="ARBA" id="ARBA00000610"/>
    </source>
</evidence>
<comment type="function">
    <text evidence="15">Catalyzes the formation of 2'-nucleotide products from 2',3'-cyclic substrates. May participate in RNA metabolism in the myelinating cell, CNP is the third most abundant protein in central nervous system myelin.</text>
</comment>
<keyword evidence="10" id="KW-0378">Hydrolase</keyword>
<evidence type="ECO:0000256" key="10">
    <source>
        <dbReference type="ARBA" id="ARBA00022801"/>
    </source>
</evidence>
<comment type="similarity">
    <text evidence="4">Belongs to the 2H phosphoesterase superfamily. CNPase family.</text>
</comment>
<evidence type="ECO:0000256" key="7">
    <source>
        <dbReference type="ARBA" id="ARBA00014478"/>
    </source>
</evidence>
<dbReference type="SUPFAM" id="SSF52540">
    <property type="entry name" value="P-loop containing nucleoside triphosphate hydrolases"/>
    <property type="match status" value="1"/>
</dbReference>
<keyword evidence="9" id="KW-0597">Phosphoprotein</keyword>
<keyword evidence="19" id="KW-1185">Reference proteome</keyword>
<dbReference type="InterPro" id="IPR008431">
    <property type="entry name" value="CNPase"/>
</dbReference>
<evidence type="ECO:0000256" key="13">
    <source>
        <dbReference type="ARBA" id="ARBA00023288"/>
    </source>
</evidence>
<keyword evidence="12" id="KW-0472">Membrane</keyword>
<dbReference type="GO" id="GO:0003723">
    <property type="term" value="F:RNA binding"/>
    <property type="evidence" value="ECO:0007669"/>
    <property type="project" value="UniProtKB-KW"/>
</dbReference>
<dbReference type="PANTHER" id="PTHR10156">
    <property type="entry name" value="2',3'-CYCLIC-NUCLEOTIDE 3'-PHOSPHODIESTERASE"/>
    <property type="match status" value="1"/>
</dbReference>
<dbReference type="EC" id="3.1.4.37" evidence="6"/>
<dbReference type="SUPFAM" id="SSF55144">
    <property type="entry name" value="LigT-like"/>
    <property type="match status" value="1"/>
</dbReference>
<feature type="compositionally biased region" description="Basic and acidic residues" evidence="16">
    <location>
        <begin position="766"/>
        <end position="777"/>
    </location>
</feature>
<reference evidence="18" key="2">
    <citation type="submission" date="2025-09" db="UniProtKB">
        <authorList>
            <consortium name="Ensembl"/>
        </authorList>
    </citation>
    <scope>IDENTIFICATION</scope>
</reference>
<keyword evidence="14" id="KW-0636">Prenylation</keyword>
<dbReference type="GO" id="GO:0009214">
    <property type="term" value="P:cyclic nucleotide catabolic process"/>
    <property type="evidence" value="ECO:0007669"/>
    <property type="project" value="InterPro"/>
</dbReference>
<protein>
    <recommendedName>
        <fullName evidence="7">2',3'-cyclic-nucleotide 3'-phosphodiesterase</fullName>
        <ecNumber evidence="6">3.1.4.37</ecNumber>
    </recommendedName>
</protein>
<name>A0A8C5CQI3_GADMO</name>
<dbReference type="InterPro" id="IPR027417">
    <property type="entry name" value="P-loop_NTPase"/>
</dbReference>